<proteinExistence type="predicted"/>
<evidence type="ECO:0000313" key="3">
    <source>
        <dbReference type="Proteomes" id="UP000199283"/>
    </source>
</evidence>
<feature type="chain" id="PRO_5011720454" evidence="1">
    <location>
        <begin position="32"/>
        <end position="150"/>
    </location>
</feature>
<dbReference type="Proteomes" id="UP000199283">
    <property type="component" value="Unassembled WGS sequence"/>
</dbReference>
<feature type="signal peptide" evidence="1">
    <location>
        <begin position="1"/>
        <end position="31"/>
    </location>
</feature>
<gene>
    <name evidence="2" type="ORF">SAMN04488526_3486</name>
</gene>
<dbReference type="AlphaFoldDB" id="A0A1H7SWI4"/>
<evidence type="ECO:0000256" key="1">
    <source>
        <dbReference type="SAM" id="SignalP"/>
    </source>
</evidence>
<accession>A0A1H7SWI4</accession>
<keyword evidence="3" id="KW-1185">Reference proteome</keyword>
<name>A0A1H7SWI4_9RHOB</name>
<reference evidence="2 3" key="1">
    <citation type="submission" date="2016-10" db="EMBL/GenBank/DDBJ databases">
        <authorList>
            <person name="de Groot N.N."/>
        </authorList>
    </citation>
    <scope>NUCLEOTIDE SEQUENCE [LARGE SCALE GENOMIC DNA]</scope>
    <source>
        <strain evidence="2 3">DSM 14858</strain>
    </source>
</reference>
<sequence>MSKSMNLNLPVIRSLNLAALVLCALPCVGMAQIPTTDPSTNTPFGSMAIARDEGDACGVPKPPADLAETAYLRNGYRAILRILIAEEALASEACTCLLDQFSWDQALDALPRFQTSDTPRLPFKVLDLYAKADALEAQVMEACPPIQDGG</sequence>
<dbReference type="EMBL" id="FNZQ01000009">
    <property type="protein sequence ID" value="SEL76798.1"/>
    <property type="molecule type" value="Genomic_DNA"/>
</dbReference>
<organism evidence="2 3">
    <name type="scientific">Jannaschia helgolandensis</name>
    <dbReference type="NCBI Taxonomy" id="188906"/>
    <lineage>
        <taxon>Bacteria</taxon>
        <taxon>Pseudomonadati</taxon>
        <taxon>Pseudomonadota</taxon>
        <taxon>Alphaproteobacteria</taxon>
        <taxon>Rhodobacterales</taxon>
        <taxon>Roseobacteraceae</taxon>
        <taxon>Jannaschia</taxon>
    </lineage>
</organism>
<keyword evidence="1" id="KW-0732">Signal</keyword>
<dbReference type="STRING" id="188906.SAMN04488526_3486"/>
<evidence type="ECO:0000313" key="2">
    <source>
        <dbReference type="EMBL" id="SEL76798.1"/>
    </source>
</evidence>
<protein>
    <submittedName>
        <fullName evidence="2">Uncharacterized protein</fullName>
    </submittedName>
</protein>